<evidence type="ECO:0000313" key="1">
    <source>
        <dbReference type="EMBL" id="KAA1104254.1"/>
    </source>
</evidence>
<proteinExistence type="predicted"/>
<reference evidence="1 2" key="1">
    <citation type="submission" date="2019-05" db="EMBL/GenBank/DDBJ databases">
        <title>Emergence of the Ug99 lineage of the wheat stem rust pathogen through somatic hybridization.</title>
        <authorList>
            <person name="Li F."/>
            <person name="Upadhyaya N.M."/>
            <person name="Sperschneider J."/>
            <person name="Matny O."/>
            <person name="Nguyen-Phuc H."/>
            <person name="Mago R."/>
            <person name="Raley C."/>
            <person name="Miller M.E."/>
            <person name="Silverstein K.A.T."/>
            <person name="Henningsen E."/>
            <person name="Hirsch C.D."/>
            <person name="Visser B."/>
            <person name="Pretorius Z.A."/>
            <person name="Steffenson B.J."/>
            <person name="Schwessinger B."/>
            <person name="Dodds P.N."/>
            <person name="Figueroa M."/>
        </authorList>
    </citation>
    <scope>NUCLEOTIDE SEQUENCE [LARGE SCALE GENOMIC DNA]</scope>
    <source>
        <strain evidence="1">21-0</strain>
    </source>
</reference>
<keyword evidence="2" id="KW-1185">Reference proteome</keyword>
<organism evidence="1 2">
    <name type="scientific">Puccinia graminis f. sp. tritici</name>
    <dbReference type="NCBI Taxonomy" id="56615"/>
    <lineage>
        <taxon>Eukaryota</taxon>
        <taxon>Fungi</taxon>
        <taxon>Dikarya</taxon>
        <taxon>Basidiomycota</taxon>
        <taxon>Pucciniomycotina</taxon>
        <taxon>Pucciniomycetes</taxon>
        <taxon>Pucciniales</taxon>
        <taxon>Pucciniaceae</taxon>
        <taxon>Puccinia</taxon>
    </lineage>
</organism>
<comment type="caution">
    <text evidence="1">The sequence shown here is derived from an EMBL/GenBank/DDBJ whole genome shotgun (WGS) entry which is preliminary data.</text>
</comment>
<dbReference type="AlphaFoldDB" id="A0A5B0PUD7"/>
<protein>
    <submittedName>
        <fullName evidence="1">Uncharacterized protein</fullName>
    </submittedName>
</protein>
<dbReference type="Proteomes" id="UP000324748">
    <property type="component" value="Unassembled WGS sequence"/>
</dbReference>
<dbReference type="EMBL" id="VSWC01000041">
    <property type="protein sequence ID" value="KAA1104254.1"/>
    <property type="molecule type" value="Genomic_DNA"/>
</dbReference>
<name>A0A5B0PUD7_PUCGR</name>
<accession>A0A5B0PUD7</accession>
<sequence>MAEVPGEKRELGSKQGCALQDLPGGGHMSNYLLTLWLASPAERRWNTAWLVILGGNLATCQWLLIETAPPWTTPTYTTIRNAHTNQEFSVIEHHVLPYLTNPFALWEVVALPPGGDLLS</sequence>
<evidence type="ECO:0000313" key="2">
    <source>
        <dbReference type="Proteomes" id="UP000324748"/>
    </source>
</evidence>
<gene>
    <name evidence="1" type="ORF">PGT21_016617</name>
</gene>